<dbReference type="STRING" id="1298598.JCM21714_3043"/>
<gene>
    <name evidence="2" type="ORF">JCM21714_3043</name>
</gene>
<proteinExistence type="predicted"/>
<feature type="domain" description="Conserved hypothetical protein CHP03032" evidence="1">
    <location>
        <begin position="51"/>
        <end position="116"/>
    </location>
</feature>
<dbReference type="EMBL" id="BAVS01000017">
    <property type="protein sequence ID" value="GAE93923.1"/>
    <property type="molecule type" value="Genomic_DNA"/>
</dbReference>
<evidence type="ECO:0000259" key="1">
    <source>
        <dbReference type="Pfam" id="PF16261"/>
    </source>
</evidence>
<accession>W4VMA6</accession>
<sequence length="169" mass="19583">MTFGWLITRYMYPCFLPMGEWYRTPMDKNGAILKIDLADFQPTQHLDIDPTHHVIVNGLYMPHTVIRHNERLAYCDSMAYRVEIEKNAPIQLQGFTRGLAMTDDTIFIGQSRMRHVLRIPHAFSNCCLDGGIHVYNSTYRISRFVSLPAQQVYQILVLDQDFSLERGGN</sequence>
<name>W4VMA6_9BACI</name>
<keyword evidence="3" id="KW-1185">Reference proteome</keyword>
<dbReference type="Proteomes" id="UP000019102">
    <property type="component" value="Unassembled WGS sequence"/>
</dbReference>
<dbReference type="AlphaFoldDB" id="W4VMA6"/>
<organism evidence="2 3">
    <name type="scientific">Gracilibacillus boraciitolerans JCM 21714</name>
    <dbReference type="NCBI Taxonomy" id="1298598"/>
    <lineage>
        <taxon>Bacteria</taxon>
        <taxon>Bacillati</taxon>
        <taxon>Bacillota</taxon>
        <taxon>Bacilli</taxon>
        <taxon>Bacillales</taxon>
        <taxon>Bacillaceae</taxon>
        <taxon>Gracilibacillus</taxon>
    </lineage>
</organism>
<dbReference type="Pfam" id="PF16261">
    <property type="entry name" value="DUF4915"/>
    <property type="match status" value="1"/>
</dbReference>
<dbReference type="InterPro" id="IPR017481">
    <property type="entry name" value="CHP03032"/>
</dbReference>
<protein>
    <recommendedName>
        <fullName evidence="1">Conserved hypothetical protein CHP03032 domain-containing protein</fullName>
    </recommendedName>
</protein>
<evidence type="ECO:0000313" key="3">
    <source>
        <dbReference type="Proteomes" id="UP000019102"/>
    </source>
</evidence>
<dbReference type="eggNOG" id="COG3391">
    <property type="taxonomic scope" value="Bacteria"/>
</dbReference>
<reference evidence="2 3" key="1">
    <citation type="journal article" date="2014" name="Genome Announc.">
        <title>Draft Genome Sequence of the Boron-Tolerant and Moderately Halotolerant Bacterium Gracilibacillus boraciitolerans JCM 21714T.</title>
        <authorList>
            <person name="Ahmed I."/>
            <person name="Oshima K."/>
            <person name="Suda W."/>
            <person name="Kitamura K."/>
            <person name="Iida T."/>
            <person name="Ohmori Y."/>
            <person name="Fujiwara T."/>
            <person name="Hattori M."/>
            <person name="Ohkuma M."/>
        </authorList>
    </citation>
    <scope>NUCLEOTIDE SEQUENCE [LARGE SCALE GENOMIC DNA]</scope>
    <source>
        <strain evidence="2 3">JCM 21714</strain>
    </source>
</reference>
<evidence type="ECO:0000313" key="2">
    <source>
        <dbReference type="EMBL" id="GAE93923.1"/>
    </source>
</evidence>
<comment type="caution">
    <text evidence="2">The sequence shown here is derived from an EMBL/GenBank/DDBJ whole genome shotgun (WGS) entry which is preliminary data.</text>
</comment>